<dbReference type="InterPro" id="IPR052386">
    <property type="entry name" value="GPSM"/>
</dbReference>
<reference evidence="11 12" key="1">
    <citation type="submission" date="2013-11" db="EMBL/GenBank/DDBJ databases">
        <title>Draft genome of the bovine lungworm Dictyocaulus viviparus.</title>
        <authorList>
            <person name="Mitreva M."/>
        </authorList>
    </citation>
    <scope>NUCLEOTIDE SEQUENCE [LARGE SCALE GENOMIC DNA]</scope>
    <source>
        <strain evidence="11 12">HannoverDv2000</strain>
    </source>
</reference>
<accession>A0A0D8Y206</accession>
<comment type="similarity">
    <text evidence="3">Belongs to the GPSM family.</text>
</comment>
<dbReference type="GO" id="GO:0001965">
    <property type="term" value="F:G-protein alpha-subunit binding"/>
    <property type="evidence" value="ECO:0007669"/>
    <property type="project" value="TreeGrafter"/>
</dbReference>
<dbReference type="OrthoDB" id="286233at2759"/>
<dbReference type="Pfam" id="PF02188">
    <property type="entry name" value="GoLoco"/>
    <property type="match status" value="2"/>
</dbReference>
<dbReference type="InterPro" id="IPR011990">
    <property type="entry name" value="TPR-like_helical_dom_sf"/>
</dbReference>
<dbReference type="PANTHER" id="PTHR45954">
    <property type="entry name" value="LD33695P"/>
    <property type="match status" value="1"/>
</dbReference>
<dbReference type="Proteomes" id="UP000053766">
    <property type="component" value="Unassembled WGS sequence"/>
</dbReference>
<dbReference type="PANTHER" id="PTHR45954:SF1">
    <property type="entry name" value="LD33695P"/>
    <property type="match status" value="1"/>
</dbReference>
<dbReference type="AlphaFoldDB" id="A0A0D8Y206"/>
<evidence type="ECO:0000256" key="6">
    <source>
        <dbReference type="ARBA" id="ARBA00022553"/>
    </source>
</evidence>
<keyword evidence="5" id="KW-0963">Cytoplasm</keyword>
<comment type="subcellular location">
    <subcellularLocation>
        <location evidence="1">Cell membrane</location>
    </subcellularLocation>
    <subcellularLocation>
        <location evidence="2">Cytoplasm</location>
    </subcellularLocation>
</comment>
<evidence type="ECO:0000313" key="12">
    <source>
        <dbReference type="Proteomes" id="UP000053766"/>
    </source>
</evidence>
<dbReference type="PROSITE" id="PS50877">
    <property type="entry name" value="GOLOCO"/>
    <property type="match status" value="4"/>
</dbReference>
<dbReference type="PROSITE" id="PS50005">
    <property type="entry name" value="TPR"/>
    <property type="match status" value="1"/>
</dbReference>
<keyword evidence="4" id="KW-1003">Cell membrane</keyword>
<dbReference type="GO" id="GO:0000132">
    <property type="term" value="P:establishment of mitotic spindle orientation"/>
    <property type="evidence" value="ECO:0007669"/>
    <property type="project" value="TreeGrafter"/>
</dbReference>
<dbReference type="GO" id="GO:0005092">
    <property type="term" value="F:GDP-dissociation inhibitor activity"/>
    <property type="evidence" value="ECO:0007669"/>
    <property type="project" value="TreeGrafter"/>
</dbReference>
<evidence type="ECO:0000256" key="1">
    <source>
        <dbReference type="ARBA" id="ARBA00004236"/>
    </source>
</evidence>
<proteinExistence type="inferred from homology"/>
<keyword evidence="7" id="KW-0677">Repeat</keyword>
<gene>
    <name evidence="11" type="ORF">DICVIV_03685</name>
</gene>
<feature type="repeat" description="TPR" evidence="10">
    <location>
        <begin position="251"/>
        <end position="284"/>
    </location>
</feature>
<evidence type="ECO:0000256" key="5">
    <source>
        <dbReference type="ARBA" id="ARBA00022490"/>
    </source>
</evidence>
<sequence length="613" mass="68200">MEEEYVIGRTTCLELAKKGEKLCRQGNFGDAIPLFLKALESGSEDLMTLSAIYCQLGNAYYSKNDMRNAYKYHCYDMMIAKLMRDDVGEAKACGNIGNVLKGQNLFSDALMFTNRQLTLAKNSENKDCIARALFNLGTIYHARAKVIIKNSIIHGKSSMKSDATTDANVTTGATNTLKSAPSYYEDLNSALTYYCKSLRESTKSVDLIASGRVYGCIGNVLHLLGNYQGAVECHSERLSIACQFGDYNAKHRAYINLGNAHVLLSQISEAIGYYQCALNLAVEKCDKSREAQCSFYLANASSLKKDYSSAAMYHIRHLSLARELNDLAGMARAYMSLATVYTNMNEYSKAAYFLVCSQALAKEMCDDNMVTAAVESLKRLVEENNDVLDMEGGCVRLDSSDDPEPQFHFCRVDTSQSTVVTVVDQPSSGLTAYKVKPPFELTSEESEGSKNAFLDLLSRLQSSRLDEQRCDISVLNSKTIVGRRQTDSSVITPNESTEALIDLLMNAQGRRMNEQRAALLPGLKNKEQTQELIEKLGSSDHSSDSRIDETLIDLLMSAQEQRMNDQRSDLVRDNENPIYSDSSTLTTPEEDLLAVVMRMQAGRLEEQRAHFKK</sequence>
<dbReference type="SMART" id="SM00390">
    <property type="entry name" value="GoLoco"/>
    <property type="match status" value="4"/>
</dbReference>
<keyword evidence="9" id="KW-0472">Membrane</keyword>
<evidence type="ECO:0000256" key="10">
    <source>
        <dbReference type="PROSITE-ProRule" id="PRU00339"/>
    </source>
</evidence>
<evidence type="ECO:0000256" key="3">
    <source>
        <dbReference type="ARBA" id="ARBA00006600"/>
    </source>
</evidence>
<protein>
    <submittedName>
        <fullName evidence="11">Tetratricopeptide repeat protein</fullName>
    </submittedName>
</protein>
<keyword evidence="6" id="KW-0597">Phosphoprotein</keyword>
<dbReference type="SUPFAM" id="SSF48452">
    <property type="entry name" value="TPR-like"/>
    <property type="match status" value="2"/>
</dbReference>
<evidence type="ECO:0000256" key="4">
    <source>
        <dbReference type="ARBA" id="ARBA00022475"/>
    </source>
</evidence>
<dbReference type="EMBL" id="KN716213">
    <property type="protein sequence ID" value="KJH50177.1"/>
    <property type="molecule type" value="Genomic_DNA"/>
</dbReference>
<evidence type="ECO:0000256" key="9">
    <source>
        <dbReference type="ARBA" id="ARBA00023136"/>
    </source>
</evidence>
<name>A0A0D8Y206_DICVI</name>
<reference evidence="12" key="2">
    <citation type="journal article" date="2016" name="Sci. Rep.">
        <title>Dictyocaulus viviparus genome, variome and transcriptome elucidate lungworm biology and support future intervention.</title>
        <authorList>
            <person name="McNulty S.N."/>
            <person name="Strube C."/>
            <person name="Rosa B.A."/>
            <person name="Martin J.C."/>
            <person name="Tyagi R."/>
            <person name="Choi Y.J."/>
            <person name="Wang Q."/>
            <person name="Hallsworth Pepin K."/>
            <person name="Zhang X."/>
            <person name="Ozersky P."/>
            <person name="Wilson R.K."/>
            <person name="Sternberg P.W."/>
            <person name="Gasser R.B."/>
            <person name="Mitreva M."/>
        </authorList>
    </citation>
    <scope>NUCLEOTIDE SEQUENCE [LARGE SCALE GENOMIC DNA]</scope>
    <source>
        <strain evidence="12">HannoverDv2000</strain>
    </source>
</reference>
<evidence type="ECO:0000256" key="2">
    <source>
        <dbReference type="ARBA" id="ARBA00004496"/>
    </source>
</evidence>
<organism evidence="11 12">
    <name type="scientific">Dictyocaulus viviparus</name>
    <name type="common">Bovine lungworm</name>
    <dbReference type="NCBI Taxonomy" id="29172"/>
    <lineage>
        <taxon>Eukaryota</taxon>
        <taxon>Metazoa</taxon>
        <taxon>Ecdysozoa</taxon>
        <taxon>Nematoda</taxon>
        <taxon>Chromadorea</taxon>
        <taxon>Rhabditida</taxon>
        <taxon>Rhabditina</taxon>
        <taxon>Rhabditomorpha</taxon>
        <taxon>Strongyloidea</taxon>
        <taxon>Metastrongylidae</taxon>
        <taxon>Dictyocaulus</taxon>
    </lineage>
</organism>
<dbReference type="GO" id="GO:0005938">
    <property type="term" value="C:cell cortex"/>
    <property type="evidence" value="ECO:0007669"/>
    <property type="project" value="TreeGrafter"/>
</dbReference>
<dbReference type="SMART" id="SM00028">
    <property type="entry name" value="TPR"/>
    <property type="match status" value="7"/>
</dbReference>
<evidence type="ECO:0000256" key="7">
    <source>
        <dbReference type="ARBA" id="ARBA00022737"/>
    </source>
</evidence>
<dbReference type="Gene3D" id="1.25.40.10">
    <property type="entry name" value="Tetratricopeptide repeat domain"/>
    <property type="match status" value="3"/>
</dbReference>
<dbReference type="InterPro" id="IPR019734">
    <property type="entry name" value="TPR_rpt"/>
</dbReference>
<dbReference type="STRING" id="29172.A0A0D8Y206"/>
<keyword evidence="12" id="KW-1185">Reference proteome</keyword>
<evidence type="ECO:0000256" key="8">
    <source>
        <dbReference type="ARBA" id="ARBA00022803"/>
    </source>
</evidence>
<dbReference type="InterPro" id="IPR003109">
    <property type="entry name" value="GoLoco_motif"/>
</dbReference>
<evidence type="ECO:0000313" key="11">
    <source>
        <dbReference type="EMBL" id="KJH50177.1"/>
    </source>
</evidence>
<dbReference type="GO" id="GO:0005886">
    <property type="term" value="C:plasma membrane"/>
    <property type="evidence" value="ECO:0007669"/>
    <property type="project" value="UniProtKB-SubCell"/>
</dbReference>
<dbReference type="Pfam" id="PF13424">
    <property type="entry name" value="TPR_12"/>
    <property type="match status" value="1"/>
</dbReference>
<keyword evidence="8 10" id="KW-0802">TPR repeat</keyword>